<evidence type="ECO:0000313" key="1">
    <source>
        <dbReference type="EMBL" id="CBX97540.1"/>
    </source>
</evidence>
<evidence type="ECO:0000313" key="2">
    <source>
        <dbReference type="Proteomes" id="UP000002668"/>
    </source>
</evidence>
<dbReference type="VEuPathDB" id="FungiDB:LEMA_uP089490.1"/>
<accession>E5A2A5</accession>
<organism evidence="2">
    <name type="scientific">Leptosphaeria maculans (strain JN3 / isolate v23.1.3 / race Av1-4-5-6-7-8)</name>
    <name type="common">Blackleg fungus</name>
    <name type="synonym">Phoma lingam</name>
    <dbReference type="NCBI Taxonomy" id="985895"/>
    <lineage>
        <taxon>Eukaryota</taxon>
        <taxon>Fungi</taxon>
        <taxon>Dikarya</taxon>
        <taxon>Ascomycota</taxon>
        <taxon>Pezizomycotina</taxon>
        <taxon>Dothideomycetes</taxon>
        <taxon>Pleosporomycetidae</taxon>
        <taxon>Pleosporales</taxon>
        <taxon>Pleosporineae</taxon>
        <taxon>Leptosphaeriaceae</taxon>
        <taxon>Plenodomus</taxon>
        <taxon>Plenodomus lingam/Leptosphaeria maculans species complex</taxon>
    </lineage>
</organism>
<proteinExistence type="predicted"/>
<gene>
    <name evidence="1" type="ORF">LEMA_uP089490.1</name>
</gene>
<name>E5A2A5_LEPMJ</name>
<sequence>MARLPGLRKVSFPVYLLKADPMTNFAAAVVSESGD</sequence>
<reference evidence="2" key="1">
    <citation type="journal article" date="2011" name="Nat. Commun.">
        <title>Effector diversification within compartments of the Leptosphaeria maculans genome affected by Repeat-Induced Point mutations.</title>
        <authorList>
            <person name="Rouxel T."/>
            <person name="Grandaubert J."/>
            <person name="Hane J.K."/>
            <person name="Hoede C."/>
            <person name="van de Wouw A.P."/>
            <person name="Couloux A."/>
            <person name="Dominguez V."/>
            <person name="Anthouard V."/>
            <person name="Bally P."/>
            <person name="Bourras S."/>
            <person name="Cozijnsen A.J."/>
            <person name="Ciuffetti L.M."/>
            <person name="Degrave A."/>
            <person name="Dilmaghani A."/>
            <person name="Duret L."/>
            <person name="Fudal I."/>
            <person name="Goodwin S.B."/>
            <person name="Gout L."/>
            <person name="Glaser N."/>
            <person name="Linglin J."/>
            <person name="Kema G.H.J."/>
            <person name="Lapalu N."/>
            <person name="Lawrence C.B."/>
            <person name="May K."/>
            <person name="Meyer M."/>
            <person name="Ollivier B."/>
            <person name="Poulain J."/>
            <person name="Schoch C.L."/>
            <person name="Simon A."/>
            <person name="Spatafora J.W."/>
            <person name="Stachowiak A."/>
            <person name="Turgeon B.G."/>
            <person name="Tyler B.M."/>
            <person name="Vincent D."/>
            <person name="Weissenbach J."/>
            <person name="Amselem J."/>
            <person name="Quesneville H."/>
            <person name="Oliver R.P."/>
            <person name="Wincker P."/>
            <person name="Balesdent M.-H."/>
            <person name="Howlett B.J."/>
        </authorList>
    </citation>
    <scope>NUCLEOTIDE SEQUENCE [LARGE SCALE GENOMIC DNA]</scope>
    <source>
        <strain evidence="2">JN3 / isolate v23.1.3 / race Av1-4-5-6-7-8</strain>
    </source>
</reference>
<dbReference type="Proteomes" id="UP000002668">
    <property type="component" value="Genome"/>
</dbReference>
<dbReference type="InParanoid" id="E5A2A5"/>
<protein>
    <submittedName>
        <fullName evidence="1">Predicted protein</fullName>
    </submittedName>
</protein>
<dbReference type="EMBL" id="FP929132">
    <property type="protein sequence ID" value="CBX97540.1"/>
    <property type="molecule type" value="Genomic_DNA"/>
</dbReference>
<dbReference type="AlphaFoldDB" id="E5A2A5"/>
<keyword evidence="2" id="KW-1185">Reference proteome</keyword>
<dbReference type="HOGENOM" id="CLU_3368648_0_0_1"/>